<dbReference type="InterPro" id="IPR025639">
    <property type="entry name" value="DruA"/>
</dbReference>
<reference evidence="1" key="2">
    <citation type="journal article" date="2014" name="ISME J.">
        <title>Microbial stratification in low pH oxic and suboxic macroscopic growths along an acid mine drainage.</title>
        <authorList>
            <person name="Mendez-Garcia C."/>
            <person name="Mesa V."/>
            <person name="Sprenger R.R."/>
            <person name="Richter M."/>
            <person name="Diez M.S."/>
            <person name="Solano J."/>
            <person name="Bargiela R."/>
            <person name="Golyshina O.V."/>
            <person name="Manteca A."/>
            <person name="Ramos J.L."/>
            <person name="Gallego J.R."/>
            <person name="Llorente I."/>
            <person name="Martins Dos Santos V.A."/>
            <person name="Jensen O.N."/>
            <person name="Pelaez A.I."/>
            <person name="Sanchez J."/>
            <person name="Ferrer M."/>
        </authorList>
    </citation>
    <scope>NUCLEOTIDE SEQUENCE</scope>
</reference>
<comment type="caution">
    <text evidence="1">The sequence shown here is derived from an EMBL/GenBank/DDBJ whole genome shotgun (WGS) entry which is preliminary data.</text>
</comment>
<sequence>LIAANPTASRRQLSKLLCQAWNWIQPNGALRDMVCRGLMLKLHREGRIELPPVRQKPRNPLVERNRPTFVAVDAHPLVARLSEIQPLEFRQVRRTPEEPLFNSLMEQHHYLRYQQPVGENIKYLVYAGTRPIACVAWSSAPRHLGSRDRFIGWSTVARRQNIRFLAYNTRFLILPWISVKHLASHILGRMAKLVPADWTALYGHPVYFLETFVDPQRFRGTCYRAANWVLL</sequence>
<accession>T0ZZS4</accession>
<protein>
    <submittedName>
        <fullName evidence="1">Uncharacterized protein</fullName>
    </submittedName>
</protein>
<dbReference type="EMBL" id="AUZX01009917">
    <property type="protein sequence ID" value="EQD50143.1"/>
    <property type="molecule type" value="Genomic_DNA"/>
</dbReference>
<dbReference type="AlphaFoldDB" id="T0ZZS4"/>
<gene>
    <name evidence="1" type="ORF">B1A_13550</name>
</gene>
<reference evidence="1" key="1">
    <citation type="submission" date="2013-08" db="EMBL/GenBank/DDBJ databases">
        <authorList>
            <person name="Mendez C."/>
            <person name="Richter M."/>
            <person name="Ferrer M."/>
            <person name="Sanchez J."/>
        </authorList>
    </citation>
    <scope>NUCLEOTIDE SEQUENCE</scope>
</reference>
<feature type="non-terminal residue" evidence="1">
    <location>
        <position position="1"/>
    </location>
</feature>
<organism evidence="1">
    <name type="scientific">mine drainage metagenome</name>
    <dbReference type="NCBI Taxonomy" id="410659"/>
    <lineage>
        <taxon>unclassified sequences</taxon>
        <taxon>metagenomes</taxon>
        <taxon>ecological metagenomes</taxon>
    </lineage>
</organism>
<name>T0ZZS4_9ZZZZ</name>
<evidence type="ECO:0000313" key="1">
    <source>
        <dbReference type="EMBL" id="EQD50143.1"/>
    </source>
</evidence>
<feature type="non-terminal residue" evidence="1">
    <location>
        <position position="231"/>
    </location>
</feature>
<dbReference type="Pfam" id="PF14236">
    <property type="entry name" value="DruA"/>
    <property type="match status" value="1"/>
</dbReference>
<proteinExistence type="predicted"/>